<dbReference type="EMBL" id="JABXJK010000029">
    <property type="protein sequence ID" value="MBA0972123.1"/>
    <property type="molecule type" value="Genomic_DNA"/>
</dbReference>
<dbReference type="Gene3D" id="3.90.550.10">
    <property type="entry name" value="Spore Coat Polysaccharide Biosynthesis Protein SpsA, Chain A"/>
    <property type="match status" value="1"/>
</dbReference>
<organism evidence="1 2">
    <name type="scientific">Enterococcus gallinarum</name>
    <dbReference type="NCBI Taxonomy" id="1353"/>
    <lineage>
        <taxon>Bacteria</taxon>
        <taxon>Bacillati</taxon>
        <taxon>Bacillota</taxon>
        <taxon>Bacilli</taxon>
        <taxon>Lactobacillales</taxon>
        <taxon>Enterococcaceae</taxon>
        <taxon>Enterococcus</taxon>
    </lineage>
</organism>
<dbReference type="InterPro" id="IPR029044">
    <property type="entry name" value="Nucleotide-diphossugar_trans"/>
</dbReference>
<evidence type="ECO:0000313" key="1">
    <source>
        <dbReference type="EMBL" id="MBA0972123.1"/>
    </source>
</evidence>
<proteinExistence type="predicted"/>
<reference evidence="1 2" key="1">
    <citation type="submission" date="2020-06" db="EMBL/GenBank/DDBJ databases">
        <title>Crossreactivity between MHC class I-restricted antigens from cancer cells and an enterococcal bacteriophage.</title>
        <authorList>
            <person name="Fluckiger A."/>
            <person name="Daillere R."/>
            <person name="Sassi M."/>
            <person name="Cattoir V."/>
            <person name="Kroemer G."/>
            <person name="Zitvogel L."/>
        </authorList>
    </citation>
    <scope>NUCLEOTIDE SEQUENCE [LARGE SCALE GENOMIC DNA]</scope>
    <source>
        <strain evidence="1 2">EG4</strain>
    </source>
</reference>
<dbReference type="RefSeq" id="WP_176333258.1">
    <property type="nucleotide sequence ID" value="NZ_CAKOCH010000007.1"/>
</dbReference>
<comment type="caution">
    <text evidence="1">The sequence shown here is derived from an EMBL/GenBank/DDBJ whole genome shotgun (WGS) entry which is preliminary data.</text>
</comment>
<evidence type="ECO:0000313" key="2">
    <source>
        <dbReference type="Proteomes" id="UP000571857"/>
    </source>
</evidence>
<dbReference type="SUPFAM" id="SSF53448">
    <property type="entry name" value="Nucleotide-diphospho-sugar transferases"/>
    <property type="match status" value="1"/>
</dbReference>
<protein>
    <submittedName>
        <fullName evidence="1">Glycosyltransferase family 2 protein</fullName>
    </submittedName>
</protein>
<dbReference type="AlphaFoldDB" id="A0ABD4HKY2"/>
<accession>A0ABD4HKY2</accession>
<gene>
    <name evidence="1" type="ORF">HWH42_05925</name>
</gene>
<name>A0ABD4HKY2_ENTGA</name>
<sequence>MEKIDMFSNENIECLLDNIKLSEIGIDRKKIKSELLNPQVQNKILKETTNIKINGAILVKNQETRINKAIESIIDFCDEVYVFDTGSTDKTIDTVRNANYDSVILNEVAWEENYAYMRNYVDENTPEGWLFIIDSDEELLASSIKSPEFLVFELAVLSTLIKTDDIAIRFRQVFNEDNEVNWPTRLYKKSDTASFFGFVHEELRSKKDITYIPTTITVINHGTLPDELVKFDKEKRYYNLLRKNILIEENNMQWYALLPFDRVIKEEKNWYAQKLEYYAHEILNRKIESAFNERLLISYIKYLMSEYQLNEATELADKAITMYPENPDFIYLKYVNRLNIIEKDLLYMIEDFRDETDKLKDVRSGKEEWLAYNALELLPDVMIKILTKAEYYDYAMELLKDVNVKVGKHNLIQPEIDFYNKYLKEK</sequence>
<dbReference type="Proteomes" id="UP000571857">
    <property type="component" value="Unassembled WGS sequence"/>
</dbReference>